<organism evidence="1 2">
    <name type="scientific">Actinomyces weissii</name>
    <dbReference type="NCBI Taxonomy" id="675090"/>
    <lineage>
        <taxon>Bacteria</taxon>
        <taxon>Bacillati</taxon>
        <taxon>Actinomycetota</taxon>
        <taxon>Actinomycetes</taxon>
        <taxon>Actinomycetales</taxon>
        <taxon>Actinomycetaceae</taxon>
        <taxon>Actinomyces</taxon>
    </lineage>
</organism>
<reference evidence="1 2" key="1">
    <citation type="submission" date="2020-12" db="EMBL/GenBank/DDBJ databases">
        <authorList>
            <person name="Zhou J."/>
        </authorList>
    </citation>
    <scope>NUCLEOTIDE SEQUENCE [LARGE SCALE GENOMIC DNA]</scope>
    <source>
        <strain evidence="1 2">CCUG 61299</strain>
    </source>
</reference>
<dbReference type="KEGG" id="awe:JG540_09745"/>
<keyword evidence="2" id="KW-1185">Reference proteome</keyword>
<name>A0A7T7S1T6_9ACTO</name>
<evidence type="ECO:0000313" key="2">
    <source>
        <dbReference type="Proteomes" id="UP000595895"/>
    </source>
</evidence>
<accession>A0A7T7S1T6</accession>
<evidence type="ECO:0000313" key="1">
    <source>
        <dbReference type="EMBL" id="QQM67261.1"/>
    </source>
</evidence>
<dbReference type="Proteomes" id="UP000595895">
    <property type="component" value="Chromosome"/>
</dbReference>
<protein>
    <submittedName>
        <fullName evidence="1">Uncharacterized protein</fullName>
    </submittedName>
</protein>
<gene>
    <name evidence="1" type="ORF">JG540_09745</name>
</gene>
<dbReference type="InterPro" id="IPR045436">
    <property type="entry name" value="DUF6507"/>
</dbReference>
<dbReference type="AlphaFoldDB" id="A0A7T7S1T6"/>
<dbReference type="EMBL" id="CP066802">
    <property type="protein sequence ID" value="QQM67261.1"/>
    <property type="molecule type" value="Genomic_DNA"/>
</dbReference>
<proteinExistence type="predicted"/>
<sequence length="69" mass="7538">MSNVVNATSAEDHAPLVASAVSEWYDTHESDFIGIGDRISNAVSNTQNAVDAYLKHDESAALEYQRKVK</sequence>
<dbReference type="Pfam" id="PF20117">
    <property type="entry name" value="DUF6507"/>
    <property type="match status" value="1"/>
</dbReference>